<sequence>MQEPQLYFDNKFGSGCDYHRIVLPYANSNFKPKENVLVFNRVFSLGAEEVKIAKLKGYKIIVDLDDYYELNKEHYLAKHFTEHAKVIEEMVKLADVVTVTTEYLAYKLRHLNRNIVVIKNALPFDQLQFTLSEDTTSSTPIVWAGGASHERDLSLVVNSFPAGLFTIAGYDIYPTAKPGSIECLVHSEWAKIMTKFPASNYVKAIKDLNTYMNVYNGHQVAIAPLVSNEFNACKSNLKVLEAGAKGLPIVCSKVLPYYNPVDEKVVIYAENTFEWKQEVDKLLKNPNYRKDKGKALAEHVRLHYALEDANELRRQVVESL</sequence>
<proteinExistence type="predicted"/>
<organism evidence="1">
    <name type="scientific">Klebsiella phage phi1_175008</name>
    <dbReference type="NCBI Taxonomy" id="3127744"/>
    <lineage>
        <taxon>Viruses</taxon>
        <taxon>Duplodnaviria</taxon>
        <taxon>Heunggongvirae</taxon>
        <taxon>Uroviricota</taxon>
        <taxon>Caudoviricetes</taxon>
        <taxon>Stephanstirmvirinae</taxon>
    </lineage>
</organism>
<reference evidence="1" key="1">
    <citation type="submission" date="2024-02" db="EMBL/GenBank/DDBJ databases">
        <title>Klebsiella phages.</title>
        <authorList>
            <person name="Li J."/>
            <person name="Feng Y."/>
            <person name="Zong Z."/>
        </authorList>
    </citation>
    <scope>NUCLEOTIDE SEQUENCE</scope>
</reference>
<protein>
    <submittedName>
        <fullName evidence="1">Uncharacterized protein</fullName>
    </submittedName>
</protein>
<evidence type="ECO:0000313" key="1">
    <source>
        <dbReference type="EMBL" id="WWT41105.1"/>
    </source>
</evidence>
<accession>A0AC61ZT32</accession>
<dbReference type="EMBL" id="PP357458">
    <property type="protein sequence ID" value="WWT41105.1"/>
    <property type="molecule type" value="Genomic_DNA"/>
</dbReference>
<name>A0AC61ZT32_9CAUD</name>